<evidence type="ECO:0000313" key="1">
    <source>
        <dbReference type="EMBL" id="MFD2614088.1"/>
    </source>
</evidence>
<organism evidence="1 2">
    <name type="scientific">Paenibacillus gansuensis</name>
    <dbReference type="NCBI Taxonomy" id="306542"/>
    <lineage>
        <taxon>Bacteria</taxon>
        <taxon>Bacillati</taxon>
        <taxon>Bacillota</taxon>
        <taxon>Bacilli</taxon>
        <taxon>Bacillales</taxon>
        <taxon>Paenibacillaceae</taxon>
        <taxon>Paenibacillus</taxon>
    </lineage>
</organism>
<dbReference type="EMBL" id="JBHUME010000010">
    <property type="protein sequence ID" value="MFD2614088.1"/>
    <property type="molecule type" value="Genomic_DNA"/>
</dbReference>
<reference evidence="2" key="1">
    <citation type="journal article" date="2019" name="Int. J. Syst. Evol. Microbiol.">
        <title>The Global Catalogue of Microorganisms (GCM) 10K type strain sequencing project: providing services to taxonomists for standard genome sequencing and annotation.</title>
        <authorList>
            <consortium name="The Broad Institute Genomics Platform"/>
            <consortium name="The Broad Institute Genome Sequencing Center for Infectious Disease"/>
            <person name="Wu L."/>
            <person name="Ma J."/>
        </authorList>
    </citation>
    <scope>NUCLEOTIDE SEQUENCE [LARGE SCALE GENOMIC DNA]</scope>
    <source>
        <strain evidence="2">KCTC 3950</strain>
    </source>
</reference>
<evidence type="ECO:0000313" key="2">
    <source>
        <dbReference type="Proteomes" id="UP001597541"/>
    </source>
</evidence>
<proteinExistence type="predicted"/>
<dbReference type="Proteomes" id="UP001597541">
    <property type="component" value="Unassembled WGS sequence"/>
</dbReference>
<accession>A0ABW5PGA3</accession>
<dbReference type="Gene3D" id="3.20.20.80">
    <property type="entry name" value="Glycosidases"/>
    <property type="match status" value="1"/>
</dbReference>
<keyword evidence="2" id="KW-1185">Reference proteome</keyword>
<comment type="caution">
    <text evidence="1">The sequence shown here is derived from an EMBL/GenBank/DDBJ whole genome shotgun (WGS) entry which is preliminary data.</text>
</comment>
<gene>
    <name evidence="1" type="ORF">ACFSUF_16905</name>
</gene>
<dbReference type="RefSeq" id="WP_377604576.1">
    <property type="nucleotide sequence ID" value="NZ_JBHUME010000010.1"/>
</dbReference>
<name>A0ABW5PGA3_9BACL</name>
<protein>
    <submittedName>
        <fullName evidence="1">Uncharacterized protein</fullName>
    </submittedName>
</protein>
<dbReference type="SUPFAM" id="SSF51445">
    <property type="entry name" value="(Trans)glycosidases"/>
    <property type="match status" value="2"/>
</dbReference>
<sequence>MSLSDAIDRTHHKIQPKAQGITIVCGYIQNYNELGAGLIRPYFFTGVDFVKFSRTWSGMALSLAVLMSVVVPPQSRAAGNQGFSAVPVESLPDHGFVNMARQTFTYESTAGVLNPDIATVEVAAHWDMIEHVEGVYNWTLMDEGIRNWSSQGKKVTLALATADNLADVTPEWLFGKYNVRRIIDGQWDDFEQSRNRYTLSSPALLTEDPSLVLAGSRSLAVESEEEGHPGFLSSVYSITPPLSYSVQFDVKALADSTVWVKAVPADPAGEAISYSWTLAAGDSGTKTATFHLQGKTGAYKIVWGMDGPGSLVLDHINAVPLASPKVLRIPGFPNYFDPVFREKYEKLVSAMAERYANHPGVNRIIVGGVGRWEEVMLDNDVKGTLDPQWLSLGYNKDMYLEHIRWCMELYKKYFPEKQLLIQMAYGLHEQTNRNFIYRRVAQLAVERGIGIKQNGMSQLYDTWDAYTDASYMMNRMRHKPGIPTIYEAGSSIGQNTNEFFGHPISFINRAMLDGVDGLYMFPYDVASKEVNPYYHYAHEQMGRAVFTKLYARLGDFSGEQARMTRLVKIRNIWQGLRQYDAPGATPVFTTLNGEKTVITAAGNSRILFDVDDRQQYNTMYGTTISVDYFDQGTDRFSLSLYHNSDGTWQTLGTVQKTGTGQWKTAVFHDTDWADSPRNSGKDVQNDLIIDDLGDGTEAIRYAEINFVPAGEWREEEAASSLPGSEAEVLTESLSMEFTVAPGTAVSSVEIPVWTANNEPNSLTGTIYKKIGGTFKAVTSKEYFYPADKDWFHIPVPGTLETDTYRIVLDRPEGSVGWYKAADGSLAYRVNRYVTEQAARSERTGKVTVERTDSLAAVFESLRPFNGVDVEIEGVKPGTAFNFRLYKKLGTDQWSAAGEAQTFTPVPGKSAVRIHFMPQTEGVYRMELESAAGDKVQVRKIDGQPIVSPLALVRKQAVKMATHPTPEMTVQGWTFSESGDHGLQGWTLQNGFKQAKITEGRLYAELQFGVKSLTSPDQLRLAASKAQLISFRLKNGTGSPMAKVSWKSAGVWKPEQSVLVPVVANDAEYRTYAFPIGRNANWQGVIDQLVIEPVTGHGYSGAIEIGDIAVTEPKTLASWQFDYTYDAFYNPAKPGLFPIAGGVMEARFETGLPRIMSQNWSAYFFAEPGQKIELKVKNDTDITDWLLRFRYKSNVREGAINLYDQAPFSDAFTGTVPFTMTARDDGFTTYTIDPTVNPLWKGELLTIYVEAAQPIAQPGALYVDSIRIYRD</sequence>
<dbReference type="InterPro" id="IPR017853">
    <property type="entry name" value="GH"/>
</dbReference>